<evidence type="ECO:0000313" key="2">
    <source>
        <dbReference type="EMBL" id="KAF7187505.1"/>
    </source>
</evidence>
<organism evidence="2 3">
    <name type="scientific">Pseudocercospora fuligena</name>
    <dbReference type="NCBI Taxonomy" id="685502"/>
    <lineage>
        <taxon>Eukaryota</taxon>
        <taxon>Fungi</taxon>
        <taxon>Dikarya</taxon>
        <taxon>Ascomycota</taxon>
        <taxon>Pezizomycotina</taxon>
        <taxon>Dothideomycetes</taxon>
        <taxon>Dothideomycetidae</taxon>
        <taxon>Mycosphaerellales</taxon>
        <taxon>Mycosphaerellaceae</taxon>
        <taxon>Pseudocercospora</taxon>
    </lineage>
</organism>
<name>A0A8H6VI19_9PEZI</name>
<keyword evidence="3" id="KW-1185">Reference proteome</keyword>
<evidence type="ECO:0000313" key="3">
    <source>
        <dbReference type="Proteomes" id="UP000660729"/>
    </source>
</evidence>
<feature type="region of interest" description="Disordered" evidence="1">
    <location>
        <begin position="121"/>
        <end position="148"/>
    </location>
</feature>
<dbReference type="AlphaFoldDB" id="A0A8H6VI19"/>
<gene>
    <name evidence="2" type="ORF">HII31_11129</name>
</gene>
<accession>A0A8H6VI19</accession>
<dbReference type="OrthoDB" id="10564173at2759"/>
<proteinExistence type="predicted"/>
<protein>
    <submittedName>
        <fullName evidence="2">Uncharacterized protein</fullName>
    </submittedName>
</protein>
<reference evidence="2" key="1">
    <citation type="submission" date="2020-04" db="EMBL/GenBank/DDBJ databases">
        <title>Draft genome resource of the tomato pathogen Pseudocercospora fuligena.</title>
        <authorList>
            <person name="Zaccaron A."/>
        </authorList>
    </citation>
    <scope>NUCLEOTIDE SEQUENCE</scope>
    <source>
        <strain evidence="2">PF001</strain>
    </source>
</reference>
<comment type="caution">
    <text evidence="2">The sequence shown here is derived from an EMBL/GenBank/DDBJ whole genome shotgun (WGS) entry which is preliminary data.</text>
</comment>
<dbReference type="Proteomes" id="UP000660729">
    <property type="component" value="Unassembled WGS sequence"/>
</dbReference>
<evidence type="ECO:0000256" key="1">
    <source>
        <dbReference type="SAM" id="MobiDB-lite"/>
    </source>
</evidence>
<sequence>MVSEAKSAGMRLIHTFELLELTLLHLVPISAKPATKSGAVRQAFRNDHAVGMKTLLQCQQVNKTFQSTIINSLPLRKALFFEQPIPWDTSKRTKKNAILMSSSWRVSPEIVVDVRARLHMSRKGQPPKISVQMEPKYDRGKTAGQQHS</sequence>
<dbReference type="EMBL" id="JABCIY010000227">
    <property type="protein sequence ID" value="KAF7187505.1"/>
    <property type="molecule type" value="Genomic_DNA"/>
</dbReference>